<keyword evidence="2 6" id="KW-0812">Transmembrane</keyword>
<dbReference type="VEuPathDB" id="FungiDB:CJJ09_001964"/>
<dbReference type="VEuPathDB" id="FungiDB:CJJ07_003164"/>
<dbReference type="VEuPathDB" id="FungiDB:CJI97_000010"/>
<dbReference type="PANTHER" id="PTHR11040:SF44">
    <property type="entry name" value="PROTEIN ZNTC-RELATED"/>
    <property type="match status" value="1"/>
</dbReference>
<accession>A0A0L0NTG0</accession>
<sequence length="567" mass="60829">MVMMGHLKGASNWLQFFSLPHRLPLFLFKTPSTMQWKSLYTLASLLAAVSAADITGCHYHGATQFCIDEDGNEGYVTPAPSQTADAPSSYTGCHLHGSETFCLNGQNEAQFVVETAQATSGSASASITSATASSSSVAAQTTAVTGCHNHGSNLFCIDGNGNEGQITPAPSGTAAPESFTGCHNHGTETFCLDEAGLEVQFVNEEDVGSHDPADVDNPEMDCHYHAGVPHCIPKGGSDTFGAQAQSCDRNEAEYKIPLRIGLLFAILATDCIGVFLPFFVHRFFNSHMDGVIVTLFKQFGTGVILSTALVHLMTHAMLMWNNSCITLKYESTATSITMAGLFIGFLIEYLMSRILNSRVEKLKSAAGAQVSSEEEGRSSEDEKVARENNGHEHTSHDHHDLDIAAKQDKTAVSLLEAGIVFHSVLIGITLVVTPDKDGAFITLFIVIIFHQAFEGVALGTRIAELQKVNIWIKILMGLIFAITTPLGMAIGTGVLQKFNGNDPSTIIALGTLDSFSAGILLWVGLIEMLSHDWLHGSLVRASWLKVAIGLFGLVAGMILMSFIGKWA</sequence>
<feature type="transmembrane region" description="Helical" evidence="6">
    <location>
        <begin position="291"/>
        <end position="313"/>
    </location>
</feature>
<comment type="subcellular location">
    <subcellularLocation>
        <location evidence="1">Membrane</location>
        <topology evidence="1">Multi-pass membrane protein</topology>
    </subcellularLocation>
</comment>
<dbReference type="VEuPathDB" id="FungiDB:B9J08_000003"/>
<feature type="transmembrane region" description="Helical" evidence="6">
    <location>
        <begin position="333"/>
        <end position="351"/>
    </location>
</feature>
<evidence type="ECO:0000256" key="6">
    <source>
        <dbReference type="SAM" id="Phobius"/>
    </source>
</evidence>
<dbReference type="EMBL" id="LGST01000041">
    <property type="protein sequence ID" value="KND97323.1"/>
    <property type="molecule type" value="Genomic_DNA"/>
</dbReference>
<dbReference type="VEuPathDB" id="FungiDB:QG37_05697"/>
<feature type="compositionally biased region" description="Basic and acidic residues" evidence="5">
    <location>
        <begin position="374"/>
        <end position="400"/>
    </location>
</feature>
<dbReference type="AlphaFoldDB" id="A0A0L0NTG0"/>
<feature type="transmembrane region" description="Helical" evidence="6">
    <location>
        <begin position="256"/>
        <end position="279"/>
    </location>
</feature>
<dbReference type="InterPro" id="IPR003689">
    <property type="entry name" value="ZIP"/>
</dbReference>
<keyword evidence="3 6" id="KW-1133">Transmembrane helix</keyword>
<dbReference type="GO" id="GO:0005886">
    <property type="term" value="C:plasma membrane"/>
    <property type="evidence" value="ECO:0007669"/>
    <property type="project" value="TreeGrafter"/>
</dbReference>
<feature type="transmembrane region" description="Helical" evidence="6">
    <location>
        <begin position="411"/>
        <end position="432"/>
    </location>
</feature>
<evidence type="ECO:0000256" key="3">
    <source>
        <dbReference type="ARBA" id="ARBA00022989"/>
    </source>
</evidence>
<evidence type="ECO:0000313" key="8">
    <source>
        <dbReference type="Proteomes" id="UP000037122"/>
    </source>
</evidence>
<feature type="transmembrane region" description="Helical" evidence="6">
    <location>
        <begin position="506"/>
        <end position="530"/>
    </location>
</feature>
<feature type="transmembrane region" description="Helical" evidence="6">
    <location>
        <begin position="542"/>
        <end position="563"/>
    </location>
</feature>
<evidence type="ECO:0000256" key="2">
    <source>
        <dbReference type="ARBA" id="ARBA00022692"/>
    </source>
</evidence>
<dbReference type="Proteomes" id="UP000037122">
    <property type="component" value="Unassembled WGS sequence"/>
</dbReference>
<feature type="region of interest" description="Disordered" evidence="5">
    <location>
        <begin position="370"/>
        <end position="400"/>
    </location>
</feature>
<proteinExistence type="predicted"/>
<keyword evidence="4 6" id="KW-0472">Membrane</keyword>
<organism evidence="7 8">
    <name type="scientific">Candidozyma auris</name>
    <name type="common">Yeast</name>
    <name type="synonym">Candida auris</name>
    <dbReference type="NCBI Taxonomy" id="498019"/>
    <lineage>
        <taxon>Eukaryota</taxon>
        <taxon>Fungi</taxon>
        <taxon>Dikarya</taxon>
        <taxon>Ascomycota</taxon>
        <taxon>Saccharomycotina</taxon>
        <taxon>Pichiomycetes</taxon>
        <taxon>Metschnikowiaceae</taxon>
        <taxon>Candidozyma</taxon>
    </lineage>
</organism>
<feature type="transmembrane region" description="Helical" evidence="6">
    <location>
        <begin position="470"/>
        <end position="494"/>
    </location>
</feature>
<dbReference type="GO" id="GO:0005385">
    <property type="term" value="F:zinc ion transmembrane transporter activity"/>
    <property type="evidence" value="ECO:0007669"/>
    <property type="project" value="TreeGrafter"/>
</dbReference>
<dbReference type="PANTHER" id="PTHR11040">
    <property type="entry name" value="ZINC/IRON TRANSPORTER"/>
    <property type="match status" value="1"/>
</dbReference>
<reference evidence="8" key="1">
    <citation type="journal article" date="2015" name="BMC Genomics">
        <title>Draft genome of a commonly misdiagnosed multidrug resistant pathogen Candida auris.</title>
        <authorList>
            <person name="Chatterjee S."/>
            <person name="Alampalli S.V."/>
            <person name="Nageshan R.K."/>
            <person name="Chettiar S.T."/>
            <person name="Joshi S."/>
            <person name="Tatu U.S."/>
        </authorList>
    </citation>
    <scope>NUCLEOTIDE SEQUENCE [LARGE SCALE GENOMIC DNA]</scope>
    <source>
        <strain evidence="8">6684</strain>
    </source>
</reference>
<name>A0A0L0NTG0_CANAR</name>
<gene>
    <name evidence="7" type="ORF">QG37_05697</name>
</gene>
<protein>
    <submittedName>
        <fullName evidence="7">Zrt1 zinc transporter</fullName>
    </submittedName>
</protein>
<dbReference type="VEuPathDB" id="FungiDB:CJI96_0001440"/>
<evidence type="ECO:0000256" key="4">
    <source>
        <dbReference type="ARBA" id="ARBA00023136"/>
    </source>
</evidence>
<evidence type="ECO:0000256" key="5">
    <source>
        <dbReference type="SAM" id="MobiDB-lite"/>
    </source>
</evidence>
<evidence type="ECO:0000256" key="1">
    <source>
        <dbReference type="ARBA" id="ARBA00004141"/>
    </source>
</evidence>
<comment type="caution">
    <text evidence="7">The sequence shown here is derived from an EMBL/GenBank/DDBJ whole genome shotgun (WGS) entry which is preliminary data.</text>
</comment>
<evidence type="ECO:0000313" key="7">
    <source>
        <dbReference type="EMBL" id="KND97323.1"/>
    </source>
</evidence>
<dbReference type="Pfam" id="PF02535">
    <property type="entry name" value="Zip"/>
    <property type="match status" value="1"/>
</dbReference>
<feature type="transmembrane region" description="Helical" evidence="6">
    <location>
        <begin position="438"/>
        <end position="458"/>
    </location>
</feature>